<evidence type="ECO:0008006" key="4">
    <source>
        <dbReference type="Google" id="ProtNLM"/>
    </source>
</evidence>
<organism evidence="2 3">
    <name type="scientific">Puccinia coronata f. sp. avenae</name>
    <dbReference type="NCBI Taxonomy" id="200324"/>
    <lineage>
        <taxon>Eukaryota</taxon>
        <taxon>Fungi</taxon>
        <taxon>Dikarya</taxon>
        <taxon>Basidiomycota</taxon>
        <taxon>Pucciniomycotina</taxon>
        <taxon>Pucciniomycetes</taxon>
        <taxon>Pucciniales</taxon>
        <taxon>Pucciniaceae</taxon>
        <taxon>Puccinia</taxon>
    </lineage>
</organism>
<evidence type="ECO:0000313" key="3">
    <source>
        <dbReference type="Proteomes" id="UP000235392"/>
    </source>
</evidence>
<name>A0A2N5UR01_9BASI</name>
<accession>A0A2N5UR01</accession>
<evidence type="ECO:0000256" key="1">
    <source>
        <dbReference type="SAM" id="MobiDB-lite"/>
    </source>
</evidence>
<comment type="caution">
    <text evidence="2">The sequence shown here is derived from an EMBL/GenBank/DDBJ whole genome shotgun (WGS) entry which is preliminary data.</text>
</comment>
<proteinExistence type="predicted"/>
<feature type="region of interest" description="Disordered" evidence="1">
    <location>
        <begin position="1"/>
        <end position="22"/>
    </location>
</feature>
<evidence type="ECO:0000313" key="2">
    <source>
        <dbReference type="EMBL" id="PLW40183.1"/>
    </source>
</evidence>
<protein>
    <recommendedName>
        <fullName evidence="4">GCM domain-containing protein</fullName>
    </recommendedName>
</protein>
<dbReference type="EMBL" id="PGCI01000105">
    <property type="protein sequence ID" value="PLW40183.1"/>
    <property type="molecule type" value="Genomic_DNA"/>
</dbReference>
<dbReference type="Proteomes" id="UP000235392">
    <property type="component" value="Unassembled WGS sequence"/>
</dbReference>
<gene>
    <name evidence="2" type="ORF">PCASD_12295</name>
</gene>
<sequence length="190" mass="21372">MVKAYPNPEEDEENNQEAEGQPTTVQWALPSNPDDFHTYIDHGCTLDSQNYPIYPNGQTIFVKTPNMDIKKFGTVGFTKTLGVEKQSKNTWKILQYYCLGVMVCNIDTCQWVGLPPTAPGSISKLLARKPKCKGAAGRCPGTVSWQACSGTGCRFDINKDTRWGLMRHRGTHYHPWPESNKPHKLAQEEL</sequence>
<reference evidence="2 3" key="1">
    <citation type="submission" date="2017-11" db="EMBL/GenBank/DDBJ databases">
        <title>De novo assembly and phasing of dikaryotic genomes from two isolates of Puccinia coronata f. sp. avenae, the causal agent of oat crown rust.</title>
        <authorList>
            <person name="Miller M.E."/>
            <person name="Zhang Y."/>
            <person name="Omidvar V."/>
            <person name="Sperschneider J."/>
            <person name="Schwessinger B."/>
            <person name="Raley C."/>
            <person name="Palmer J.M."/>
            <person name="Garnica D."/>
            <person name="Upadhyaya N."/>
            <person name="Rathjen J."/>
            <person name="Taylor J.M."/>
            <person name="Park R.F."/>
            <person name="Dodds P.N."/>
            <person name="Hirsch C.D."/>
            <person name="Kianian S.F."/>
            <person name="Figueroa M."/>
        </authorList>
    </citation>
    <scope>NUCLEOTIDE SEQUENCE [LARGE SCALE GENOMIC DNA]</scope>
    <source>
        <strain evidence="2">12SD80</strain>
    </source>
</reference>
<dbReference type="SUPFAM" id="SSF90073">
    <property type="entry name" value="GCM domain"/>
    <property type="match status" value="1"/>
</dbReference>
<dbReference type="InterPro" id="IPR036115">
    <property type="entry name" value="GCM_dom_sf"/>
</dbReference>
<dbReference type="AlphaFoldDB" id="A0A2N5UR01"/>
<dbReference type="GO" id="GO:0003677">
    <property type="term" value="F:DNA binding"/>
    <property type="evidence" value="ECO:0007669"/>
    <property type="project" value="InterPro"/>
</dbReference>
<dbReference type="GO" id="GO:0006355">
    <property type="term" value="P:regulation of DNA-templated transcription"/>
    <property type="evidence" value="ECO:0007669"/>
    <property type="project" value="InterPro"/>
</dbReference>